<evidence type="ECO:0000256" key="5">
    <source>
        <dbReference type="ARBA" id="ARBA00023136"/>
    </source>
</evidence>
<dbReference type="GO" id="GO:0016020">
    <property type="term" value="C:membrane"/>
    <property type="evidence" value="ECO:0007669"/>
    <property type="project" value="UniProtKB-SubCell"/>
</dbReference>
<keyword evidence="6" id="KW-0479">Metal-binding</keyword>
<dbReference type="RefSeq" id="XP_018711073.1">
    <property type="nucleotide sequence ID" value="XM_018854930.1"/>
</dbReference>
<keyword evidence="5 7" id="KW-0472">Membrane</keyword>
<dbReference type="OrthoDB" id="529367at2759"/>
<accession>A0A1A0H965</accession>
<dbReference type="AlphaFoldDB" id="A0A1A0H965"/>
<dbReference type="PANTHER" id="PTHR20855">
    <property type="entry name" value="ADIPOR/PROGESTIN RECEPTOR-RELATED"/>
    <property type="match status" value="1"/>
</dbReference>
<keyword evidence="9" id="KW-1185">Reference proteome</keyword>
<dbReference type="Proteomes" id="UP000092555">
    <property type="component" value="Unassembled WGS sequence"/>
</dbReference>
<dbReference type="EMBL" id="LXTC01000004">
    <property type="protein sequence ID" value="OBA20551.1"/>
    <property type="molecule type" value="Genomic_DNA"/>
</dbReference>
<keyword evidence="3 7" id="KW-0812">Transmembrane</keyword>
<feature type="transmembrane region" description="Helical" evidence="7">
    <location>
        <begin position="133"/>
        <end position="152"/>
    </location>
</feature>
<dbReference type="GO" id="GO:0006882">
    <property type="term" value="P:intracellular zinc ion homeostasis"/>
    <property type="evidence" value="ECO:0007669"/>
    <property type="project" value="TreeGrafter"/>
</dbReference>
<evidence type="ECO:0000313" key="8">
    <source>
        <dbReference type="EMBL" id="OBA20551.1"/>
    </source>
</evidence>
<dbReference type="InterPro" id="IPR004254">
    <property type="entry name" value="AdipoR/HlyIII-related"/>
</dbReference>
<feature type="transmembrane region" description="Helical" evidence="7">
    <location>
        <begin position="190"/>
        <end position="212"/>
    </location>
</feature>
<sequence>MNKMESKKQYVIYLPQRNNLYFYHELDLWQQDNHFIRSAYVKHTSSYKKCLESMTYLHNETVNIYSHLMPAALTAIILFLYVIYWSASTPAWIRLSYFLFGIGAYTCLTLSALFHLFKSHSPRVCGFGNQCDYFGIVVMITFSLISVVMFVFEEVPQWRNSLVVIFMTLGSVCTIMTFDKKFSTPLYRPLRSFVFVIYGLSGVIPVIIAANVFGKIDAFHRLSAQWLILEGLFYIVGAFLYAARIPERFCHTEETRCKKVPGKFDIFGHLHQIFHIMVLIAAACHLKALSNCHVHWQSRKSYDT</sequence>
<evidence type="ECO:0000256" key="4">
    <source>
        <dbReference type="ARBA" id="ARBA00022989"/>
    </source>
</evidence>
<protein>
    <submittedName>
        <fullName evidence="8">HlyIII-domain-containing protein</fullName>
    </submittedName>
</protein>
<feature type="binding site" evidence="6">
    <location>
        <position position="275"/>
    </location>
    <ligand>
        <name>Zn(2+)</name>
        <dbReference type="ChEBI" id="CHEBI:29105"/>
    </ligand>
</feature>
<dbReference type="GeneID" id="30027906"/>
<evidence type="ECO:0000313" key="9">
    <source>
        <dbReference type="Proteomes" id="UP000092555"/>
    </source>
</evidence>
<evidence type="ECO:0000256" key="3">
    <source>
        <dbReference type="ARBA" id="ARBA00022692"/>
    </source>
</evidence>
<evidence type="ECO:0000256" key="7">
    <source>
        <dbReference type="SAM" id="Phobius"/>
    </source>
</evidence>
<evidence type="ECO:0000256" key="2">
    <source>
        <dbReference type="ARBA" id="ARBA00007018"/>
    </source>
</evidence>
<keyword evidence="6" id="KW-0862">Zinc</keyword>
<dbReference type="Pfam" id="PF03006">
    <property type="entry name" value="HlyIII"/>
    <property type="match status" value="1"/>
</dbReference>
<dbReference type="STRING" id="869754.A0A1A0H965"/>
<evidence type="ECO:0000256" key="1">
    <source>
        <dbReference type="ARBA" id="ARBA00004141"/>
    </source>
</evidence>
<feature type="transmembrane region" description="Helical" evidence="7">
    <location>
        <begin position="158"/>
        <end position="178"/>
    </location>
</feature>
<comment type="similarity">
    <text evidence="2">Belongs to the ADIPOR family.</text>
</comment>
<feature type="transmembrane region" description="Helical" evidence="7">
    <location>
        <begin position="64"/>
        <end position="85"/>
    </location>
</feature>
<comment type="caution">
    <text evidence="8">The sequence shown here is derived from an EMBL/GenBank/DDBJ whole genome shotgun (WGS) entry which is preliminary data.</text>
</comment>
<name>A0A1A0H965_9ASCO</name>
<proteinExistence type="inferred from homology"/>
<feature type="transmembrane region" description="Helical" evidence="7">
    <location>
        <begin position="97"/>
        <end position="117"/>
    </location>
</feature>
<feature type="binding site" evidence="6">
    <location>
        <position position="271"/>
    </location>
    <ligand>
        <name>Zn(2+)</name>
        <dbReference type="ChEBI" id="CHEBI:29105"/>
    </ligand>
</feature>
<evidence type="ECO:0000256" key="6">
    <source>
        <dbReference type="PIRSR" id="PIRSR604254-1"/>
    </source>
</evidence>
<keyword evidence="4 7" id="KW-1133">Transmembrane helix</keyword>
<reference evidence="8 9" key="1">
    <citation type="submission" date="2016-05" db="EMBL/GenBank/DDBJ databases">
        <title>Comparative genomics of biotechnologically important yeasts.</title>
        <authorList>
            <consortium name="DOE Joint Genome Institute"/>
            <person name="Riley R."/>
            <person name="Haridas S."/>
            <person name="Wolfe K.H."/>
            <person name="Lopes M.R."/>
            <person name="Hittinger C.T."/>
            <person name="Goker M."/>
            <person name="Salamov A."/>
            <person name="Wisecaver J."/>
            <person name="Long T.M."/>
            <person name="Aerts A.L."/>
            <person name="Barry K."/>
            <person name="Choi C."/>
            <person name="Clum A."/>
            <person name="Coughlan A.Y."/>
            <person name="Deshpande S."/>
            <person name="Douglass A.P."/>
            <person name="Hanson S.J."/>
            <person name="Klenk H.-P."/>
            <person name="LaButti K."/>
            <person name="Lapidus A."/>
            <person name="Lindquist E."/>
            <person name="Lipzen A."/>
            <person name="Meier-kolthoff J.P."/>
            <person name="Ohm R.A."/>
            <person name="Otillar R.P."/>
            <person name="Pangilinan J."/>
            <person name="Peng Y."/>
            <person name="Rokas A."/>
            <person name="Rosa C.A."/>
            <person name="Scheuner C."/>
            <person name="Sibirny A.A."/>
            <person name="Slot J.C."/>
            <person name="Stielow J.B."/>
            <person name="Sun H."/>
            <person name="Kurtzman C.P."/>
            <person name="Blackwell M."/>
            <person name="Grigoriev I.V."/>
            <person name="Jeffries T.W."/>
        </authorList>
    </citation>
    <scope>NUCLEOTIDE SEQUENCE [LARGE SCALE GENOMIC DNA]</scope>
    <source>
        <strain evidence="8 9">NRRL YB-4993</strain>
    </source>
</reference>
<dbReference type="PANTHER" id="PTHR20855:SF52">
    <property type="entry name" value="ADIPONECTIN RECEPTOR PROTEIN"/>
    <property type="match status" value="1"/>
</dbReference>
<feature type="transmembrane region" description="Helical" evidence="7">
    <location>
        <begin position="224"/>
        <end position="243"/>
    </location>
</feature>
<dbReference type="GO" id="GO:0046872">
    <property type="term" value="F:metal ion binding"/>
    <property type="evidence" value="ECO:0007669"/>
    <property type="project" value="UniProtKB-KW"/>
</dbReference>
<feature type="binding site" evidence="6">
    <location>
        <position position="115"/>
    </location>
    <ligand>
        <name>Zn(2+)</name>
        <dbReference type="ChEBI" id="CHEBI:29105"/>
    </ligand>
</feature>
<organism evidence="8 9">
    <name type="scientific">Metschnikowia bicuspidata var. bicuspidata NRRL YB-4993</name>
    <dbReference type="NCBI Taxonomy" id="869754"/>
    <lineage>
        <taxon>Eukaryota</taxon>
        <taxon>Fungi</taxon>
        <taxon>Dikarya</taxon>
        <taxon>Ascomycota</taxon>
        <taxon>Saccharomycotina</taxon>
        <taxon>Pichiomycetes</taxon>
        <taxon>Metschnikowiaceae</taxon>
        <taxon>Metschnikowia</taxon>
    </lineage>
</organism>
<dbReference type="GO" id="GO:0038023">
    <property type="term" value="F:signaling receptor activity"/>
    <property type="evidence" value="ECO:0007669"/>
    <property type="project" value="TreeGrafter"/>
</dbReference>
<comment type="subcellular location">
    <subcellularLocation>
        <location evidence="1">Membrane</location>
        <topology evidence="1">Multi-pass membrane protein</topology>
    </subcellularLocation>
</comment>
<gene>
    <name evidence="8" type="ORF">METBIDRAFT_200548</name>
</gene>